<keyword evidence="10" id="KW-0324">Glycolysis</keyword>
<proteinExistence type="inferred from homology"/>
<dbReference type="InterPro" id="IPR015793">
    <property type="entry name" value="Pyrv_Knase_brl"/>
</dbReference>
<feature type="domain" description="Pyruvate kinase barrel" evidence="12">
    <location>
        <begin position="146"/>
        <end position="477"/>
    </location>
</feature>
<dbReference type="GO" id="GO:0005524">
    <property type="term" value="F:ATP binding"/>
    <property type="evidence" value="ECO:0007669"/>
    <property type="project" value="UniProtKB-KW"/>
</dbReference>
<dbReference type="AlphaFoldDB" id="A0A3A1ND96"/>
<gene>
    <name evidence="13" type="ORF">D2V08_02500</name>
</gene>
<evidence type="ECO:0000256" key="11">
    <source>
        <dbReference type="ARBA" id="ARBA00023317"/>
    </source>
</evidence>
<dbReference type="InterPro" id="IPR015806">
    <property type="entry name" value="Pyrv_Knase_insert_dom_sf"/>
</dbReference>
<organism evidence="13 14">
    <name type="scientific">Flagellimonas lutimaris</name>
    <dbReference type="NCBI Taxonomy" id="475082"/>
    <lineage>
        <taxon>Bacteria</taxon>
        <taxon>Pseudomonadati</taxon>
        <taxon>Bacteroidota</taxon>
        <taxon>Flavobacteriia</taxon>
        <taxon>Flavobacteriales</taxon>
        <taxon>Flavobacteriaceae</taxon>
        <taxon>Flagellimonas</taxon>
    </lineage>
</organism>
<dbReference type="UniPathway" id="UPA00109">
    <property type="reaction ID" value="UER00188"/>
</dbReference>
<keyword evidence="11" id="KW-0670">Pyruvate</keyword>
<keyword evidence="8" id="KW-0067">ATP-binding</keyword>
<dbReference type="InterPro" id="IPR001697">
    <property type="entry name" value="Pyr_Knase"/>
</dbReference>
<dbReference type="Gene3D" id="2.40.33.10">
    <property type="entry name" value="PK beta-barrel domain-like"/>
    <property type="match status" value="1"/>
</dbReference>
<reference evidence="13 14" key="1">
    <citation type="submission" date="2018-08" db="EMBL/GenBank/DDBJ databases">
        <title>Proposal of Muricauda 72 sp.nov. and Muricauda NH166 sp.nov., isolated from seawater.</title>
        <authorList>
            <person name="Cheng H."/>
            <person name="Wu Y.-H."/>
            <person name="Guo L.-L."/>
            <person name="Xu X.-W."/>
        </authorList>
    </citation>
    <scope>NUCLEOTIDE SEQUENCE [LARGE SCALE GENOMIC DNA]</scope>
    <source>
        <strain evidence="13 14">KCTC 22173</strain>
    </source>
</reference>
<dbReference type="GO" id="GO:0030955">
    <property type="term" value="F:potassium ion binding"/>
    <property type="evidence" value="ECO:0007669"/>
    <property type="project" value="InterPro"/>
</dbReference>
<keyword evidence="4" id="KW-0808">Transferase</keyword>
<dbReference type="InterPro" id="IPR015813">
    <property type="entry name" value="Pyrv/PenolPyrv_kinase-like_dom"/>
</dbReference>
<evidence type="ECO:0000256" key="10">
    <source>
        <dbReference type="ARBA" id="ARBA00023152"/>
    </source>
</evidence>
<dbReference type="Gene3D" id="3.20.20.60">
    <property type="entry name" value="Phosphoenolpyruvate-binding domains"/>
    <property type="match status" value="1"/>
</dbReference>
<evidence type="ECO:0000256" key="8">
    <source>
        <dbReference type="ARBA" id="ARBA00022840"/>
    </source>
</evidence>
<keyword evidence="7" id="KW-0418">Kinase</keyword>
<evidence type="ECO:0000256" key="2">
    <source>
        <dbReference type="ARBA" id="ARBA00008663"/>
    </source>
</evidence>
<evidence type="ECO:0000256" key="9">
    <source>
        <dbReference type="ARBA" id="ARBA00022842"/>
    </source>
</evidence>
<comment type="pathway">
    <text evidence="1">Carbohydrate degradation; glycolysis; pyruvate from D-glyceraldehyde 3-phosphate: step 5/5.</text>
</comment>
<dbReference type="GO" id="GO:0004743">
    <property type="term" value="F:pyruvate kinase activity"/>
    <property type="evidence" value="ECO:0007669"/>
    <property type="project" value="UniProtKB-EC"/>
</dbReference>
<dbReference type="GO" id="GO:0000287">
    <property type="term" value="F:magnesium ion binding"/>
    <property type="evidence" value="ECO:0007669"/>
    <property type="project" value="InterPro"/>
</dbReference>
<dbReference type="SUPFAM" id="SSF50800">
    <property type="entry name" value="PK beta-barrel domain-like"/>
    <property type="match status" value="1"/>
</dbReference>
<evidence type="ECO:0000256" key="6">
    <source>
        <dbReference type="ARBA" id="ARBA00022741"/>
    </source>
</evidence>
<evidence type="ECO:0000256" key="4">
    <source>
        <dbReference type="ARBA" id="ARBA00022679"/>
    </source>
</evidence>
<sequence>MTDMGVTQEQLQKMALQIDHVIDLIQQQDLDKGELMESVCPIYRESAKNLIHYAAFRSFDARKMQKGLKELGFTRLANAEGNILGSLINLKIIVNTLLGGAPDLTKNEFLSIGEGTQILKKHTNELFGESDKLRRVRVMVTQPTEAATNYNLVLNMVKNGMDCARVNCAHDGPEVWQAIINNVRKAAEECSTSVKVAMDLAGAKVRTGKIDLGTRIKGKKASRKRINQFIRLHKGDVLIVTGKENSSSLIGYSNKEELMKPARIRCVPPHIVNRVEKGAPILFDDGKIEGEIMETGPESFQVKITRAKEGGAKLKGEKGINFPTLDLGISGLTDKDREDLQFVIEHADIVNYSYVNDAKDVNDLLSELKNLGADEDLGVILKIETNLAYKNLIPILVTAMQRKHLGVMIARGDLALEVGWKNMGMVQEGILSFCSAAHIPVVWATQVLEGLAKKGMPSRSEITDITSSVQAECVMLNKGPHINEAISFLDEVLLNVESSHNKKEVLLPRMEWK</sequence>
<evidence type="ECO:0000256" key="1">
    <source>
        <dbReference type="ARBA" id="ARBA00004997"/>
    </source>
</evidence>
<dbReference type="Pfam" id="PF00224">
    <property type="entry name" value="PK"/>
    <property type="match status" value="1"/>
</dbReference>
<comment type="caution">
    <text evidence="13">The sequence shown here is derived from an EMBL/GenBank/DDBJ whole genome shotgun (WGS) entry which is preliminary data.</text>
</comment>
<evidence type="ECO:0000256" key="7">
    <source>
        <dbReference type="ARBA" id="ARBA00022777"/>
    </source>
</evidence>
<evidence type="ECO:0000256" key="5">
    <source>
        <dbReference type="ARBA" id="ARBA00022723"/>
    </source>
</evidence>
<comment type="similarity">
    <text evidence="2">Belongs to the pyruvate kinase family.</text>
</comment>
<evidence type="ECO:0000259" key="12">
    <source>
        <dbReference type="Pfam" id="PF00224"/>
    </source>
</evidence>
<evidence type="ECO:0000256" key="3">
    <source>
        <dbReference type="ARBA" id="ARBA00012142"/>
    </source>
</evidence>
<dbReference type="PANTHER" id="PTHR11817">
    <property type="entry name" value="PYRUVATE KINASE"/>
    <property type="match status" value="1"/>
</dbReference>
<dbReference type="EC" id="2.7.1.40" evidence="3"/>
<dbReference type="GO" id="GO:0016301">
    <property type="term" value="F:kinase activity"/>
    <property type="evidence" value="ECO:0007669"/>
    <property type="project" value="UniProtKB-KW"/>
</dbReference>
<dbReference type="SUPFAM" id="SSF51621">
    <property type="entry name" value="Phosphoenolpyruvate/pyruvate domain"/>
    <property type="match status" value="1"/>
</dbReference>
<accession>A0A3A1ND96</accession>
<dbReference type="OrthoDB" id="9812123at2"/>
<keyword evidence="6" id="KW-0547">Nucleotide-binding</keyword>
<keyword evidence="5" id="KW-0479">Metal-binding</keyword>
<keyword evidence="14" id="KW-1185">Reference proteome</keyword>
<name>A0A3A1ND96_9FLAO</name>
<dbReference type="InterPro" id="IPR011037">
    <property type="entry name" value="Pyrv_Knase-like_insert_dom_sf"/>
</dbReference>
<keyword evidence="9" id="KW-0460">Magnesium</keyword>
<dbReference type="Proteomes" id="UP000266067">
    <property type="component" value="Unassembled WGS sequence"/>
</dbReference>
<dbReference type="EMBL" id="QXFH01000064">
    <property type="protein sequence ID" value="RIV36223.1"/>
    <property type="molecule type" value="Genomic_DNA"/>
</dbReference>
<evidence type="ECO:0000313" key="13">
    <source>
        <dbReference type="EMBL" id="RIV36223.1"/>
    </source>
</evidence>
<protein>
    <recommendedName>
        <fullName evidence="3">pyruvate kinase</fullName>
        <ecNumber evidence="3">2.7.1.40</ecNumber>
    </recommendedName>
</protein>
<evidence type="ECO:0000313" key="14">
    <source>
        <dbReference type="Proteomes" id="UP000266067"/>
    </source>
</evidence>
<dbReference type="InterPro" id="IPR040442">
    <property type="entry name" value="Pyrv_kinase-like_dom_sf"/>
</dbReference>